<evidence type="ECO:0000313" key="13">
    <source>
        <dbReference type="Proteomes" id="UP000325577"/>
    </source>
</evidence>
<protein>
    <recommendedName>
        <fullName evidence="14">TF-B3 domain-containing protein</fullName>
    </recommendedName>
</protein>
<dbReference type="OrthoDB" id="757982at2759"/>
<feature type="region of interest" description="Disordered" evidence="9">
    <location>
        <begin position="231"/>
        <end position="306"/>
    </location>
</feature>
<evidence type="ECO:0000256" key="6">
    <source>
        <dbReference type="ARBA" id="ARBA00023125"/>
    </source>
</evidence>
<keyword evidence="8" id="KW-0539">Nucleus</keyword>
<feature type="domain" description="CW-type" evidence="11">
    <location>
        <begin position="564"/>
        <end position="629"/>
    </location>
</feature>
<evidence type="ECO:0000256" key="1">
    <source>
        <dbReference type="ARBA" id="ARBA00004123"/>
    </source>
</evidence>
<accession>A0A5J4ZLY2</accession>
<evidence type="ECO:0008006" key="14">
    <source>
        <dbReference type="Google" id="ProtNLM"/>
    </source>
</evidence>
<evidence type="ECO:0000259" key="11">
    <source>
        <dbReference type="PROSITE" id="PS51050"/>
    </source>
</evidence>
<evidence type="ECO:0000259" key="10">
    <source>
        <dbReference type="PROSITE" id="PS50863"/>
    </source>
</evidence>
<keyword evidence="2" id="KW-0479">Metal-binding</keyword>
<keyword evidence="4" id="KW-0862">Zinc</keyword>
<dbReference type="InterPro" id="IPR015300">
    <property type="entry name" value="DNA-bd_pseudobarrel_sf"/>
</dbReference>
<dbReference type="PANTHER" id="PTHR46245">
    <property type="entry name" value="B3 DOMAIN-CONTAINING PROTEIN OS07G0563300"/>
    <property type="match status" value="1"/>
</dbReference>
<dbReference type="GO" id="GO:0006355">
    <property type="term" value="P:regulation of DNA-templated transcription"/>
    <property type="evidence" value="ECO:0007669"/>
    <property type="project" value="UniProtKB-ARBA"/>
</dbReference>
<evidence type="ECO:0000256" key="4">
    <source>
        <dbReference type="ARBA" id="ARBA00022833"/>
    </source>
</evidence>
<keyword evidence="13" id="KW-1185">Reference proteome</keyword>
<evidence type="ECO:0000256" key="2">
    <source>
        <dbReference type="ARBA" id="ARBA00022723"/>
    </source>
</evidence>
<comment type="subcellular location">
    <subcellularLocation>
        <location evidence="1">Nucleus</location>
    </subcellularLocation>
</comment>
<feature type="domain" description="TF-B3" evidence="10">
    <location>
        <begin position="335"/>
        <end position="436"/>
    </location>
</feature>
<evidence type="ECO:0000256" key="3">
    <source>
        <dbReference type="ARBA" id="ARBA00022771"/>
    </source>
</evidence>
<gene>
    <name evidence="12" type="ORF">F0562_014047</name>
</gene>
<evidence type="ECO:0000313" key="12">
    <source>
        <dbReference type="EMBL" id="KAA8519863.1"/>
    </source>
</evidence>
<evidence type="ECO:0000256" key="8">
    <source>
        <dbReference type="ARBA" id="ARBA00023242"/>
    </source>
</evidence>
<dbReference type="GO" id="GO:0005634">
    <property type="term" value="C:nucleus"/>
    <property type="evidence" value="ECO:0007669"/>
    <property type="project" value="UniProtKB-SubCell"/>
</dbReference>
<dbReference type="GO" id="GO:0008270">
    <property type="term" value="F:zinc ion binding"/>
    <property type="evidence" value="ECO:0007669"/>
    <property type="project" value="UniProtKB-KW"/>
</dbReference>
<reference evidence="12 13" key="1">
    <citation type="submission" date="2019-09" db="EMBL/GenBank/DDBJ databases">
        <title>A chromosome-level genome assembly of the Chinese tupelo Nyssa sinensis.</title>
        <authorList>
            <person name="Yang X."/>
            <person name="Kang M."/>
            <person name="Yang Y."/>
            <person name="Xiong H."/>
            <person name="Wang M."/>
            <person name="Zhang Z."/>
            <person name="Wang Z."/>
            <person name="Wu H."/>
            <person name="Ma T."/>
            <person name="Liu J."/>
            <person name="Xi Z."/>
        </authorList>
    </citation>
    <scope>NUCLEOTIDE SEQUENCE [LARGE SCALE GENOMIC DNA]</scope>
    <source>
        <strain evidence="12">J267</strain>
        <tissue evidence="12">Leaf</tissue>
    </source>
</reference>
<dbReference type="Pfam" id="PF07496">
    <property type="entry name" value="zf-CW"/>
    <property type="match status" value="1"/>
</dbReference>
<dbReference type="Proteomes" id="UP000325577">
    <property type="component" value="Linkage Group LG6"/>
</dbReference>
<keyword evidence="7" id="KW-0804">Transcription</keyword>
<dbReference type="InterPro" id="IPR057743">
    <property type="entry name" value="Zfn_VAL1-3_N"/>
</dbReference>
<dbReference type="InterPro" id="IPR011124">
    <property type="entry name" value="Znf_CW"/>
</dbReference>
<dbReference type="PANTHER" id="PTHR46245:SF10">
    <property type="entry name" value="B3 DOMAIN-CONTAINING TRANSCRIPTION FACTOR VAL3"/>
    <property type="match status" value="1"/>
</dbReference>
<organism evidence="12 13">
    <name type="scientific">Nyssa sinensis</name>
    <dbReference type="NCBI Taxonomy" id="561372"/>
    <lineage>
        <taxon>Eukaryota</taxon>
        <taxon>Viridiplantae</taxon>
        <taxon>Streptophyta</taxon>
        <taxon>Embryophyta</taxon>
        <taxon>Tracheophyta</taxon>
        <taxon>Spermatophyta</taxon>
        <taxon>Magnoliopsida</taxon>
        <taxon>eudicotyledons</taxon>
        <taxon>Gunneridae</taxon>
        <taxon>Pentapetalae</taxon>
        <taxon>asterids</taxon>
        <taxon>Cornales</taxon>
        <taxon>Nyssaceae</taxon>
        <taxon>Nyssa</taxon>
    </lineage>
</organism>
<dbReference type="Gene3D" id="3.30.40.100">
    <property type="match status" value="1"/>
</dbReference>
<dbReference type="GO" id="GO:0003677">
    <property type="term" value="F:DNA binding"/>
    <property type="evidence" value="ECO:0007669"/>
    <property type="project" value="UniProtKB-KW"/>
</dbReference>
<evidence type="ECO:0000256" key="5">
    <source>
        <dbReference type="ARBA" id="ARBA00023015"/>
    </source>
</evidence>
<name>A0A5J4ZLY2_9ASTE</name>
<dbReference type="AlphaFoldDB" id="A0A5J4ZLY2"/>
<dbReference type="EMBL" id="CM018049">
    <property type="protein sequence ID" value="KAA8519863.1"/>
    <property type="molecule type" value="Genomic_DNA"/>
</dbReference>
<evidence type="ECO:0000256" key="7">
    <source>
        <dbReference type="ARBA" id="ARBA00023163"/>
    </source>
</evidence>
<dbReference type="FunFam" id="2.40.330.10:FF:000006">
    <property type="entry name" value="B3 domain-containing transcription repressor VAL1"/>
    <property type="match status" value="1"/>
</dbReference>
<feature type="compositionally biased region" description="Polar residues" evidence="9">
    <location>
        <begin position="245"/>
        <end position="267"/>
    </location>
</feature>
<keyword evidence="3" id="KW-0863">Zinc-finger</keyword>
<keyword evidence="5" id="KW-0805">Transcription regulation</keyword>
<feature type="compositionally biased region" description="Polar residues" evidence="9">
    <location>
        <begin position="284"/>
        <end position="293"/>
    </location>
</feature>
<dbReference type="CDD" id="cd10017">
    <property type="entry name" value="B3_DNA"/>
    <property type="match status" value="1"/>
</dbReference>
<sequence length="654" mass="72500">MSSSSAKICFNSNCKEVLERPRKGWRRRTGEFADLCDRCSTAYEEGKFCETFHLNASGWRCCESCGKQIHCGCIVSFHTFVLLDAGGIECINCARKSFILTPNPAWPPPSLFLPTLPDRIKDLSVKNWSQIAGSGPVPWRQAPSLFNNSSQSELHPRMPFEVDIPSGIDRIISSQRLSTSSLEKKKIEDLSDKLMNGSLKLDASEVLENGNSGIKREEQTNSCVIVPQQSCFSKSDPSTPHFGLTITSTSLNDSNDQSKVSGTNAQRPTPPPPLGKQFSGHNGVDSSGETQIRNGRPRGDARGRNQLLPRYWPRITDQELQQISGDSNSVITPLFEKMLSASDAGRIGRLVLPKKCAEAYFPSISQPEGLPLKVQDSKGKEWIFQFRFWPNNNSRMYVLEGVTPCIQSMQLQAGDIVTFSRLEPEGKLVMGFRKASTALPSDQGNETVITANGVSTHGDANSADPASSWSKVDKSGYIAKEVVRAKSSFRIKRKNGILGSKSKRLKIENEDMIELKLTWEQAQGLLRPPPNHVPSVVVIEGFEFEEYEDAPIIGRPTIFPTDPLGENIQWAQCEDCFKWRKVPADALLPSRWTCSENLWDPERYNGHSFLLLKHGLGSSICVVPFDSRTCWIALQTNSETSAHPISPCGMGMNI</sequence>
<dbReference type="PROSITE" id="PS50863">
    <property type="entry name" value="B3"/>
    <property type="match status" value="1"/>
</dbReference>
<dbReference type="SUPFAM" id="SSF101936">
    <property type="entry name" value="DNA-binding pseudobarrel domain"/>
    <property type="match status" value="1"/>
</dbReference>
<dbReference type="PROSITE" id="PS51050">
    <property type="entry name" value="ZF_CW"/>
    <property type="match status" value="1"/>
</dbReference>
<evidence type="ECO:0000256" key="9">
    <source>
        <dbReference type="SAM" id="MobiDB-lite"/>
    </source>
</evidence>
<keyword evidence="6" id="KW-0238">DNA-binding</keyword>
<dbReference type="InterPro" id="IPR003340">
    <property type="entry name" value="B3_DNA-bd"/>
</dbReference>
<dbReference type="SMART" id="SM01019">
    <property type="entry name" value="B3"/>
    <property type="match status" value="1"/>
</dbReference>
<proteinExistence type="predicted"/>
<dbReference type="Pfam" id="PF25813">
    <property type="entry name" value="zf_VAL1_N"/>
    <property type="match status" value="1"/>
</dbReference>
<dbReference type="Pfam" id="PF02362">
    <property type="entry name" value="B3"/>
    <property type="match status" value="1"/>
</dbReference>
<dbReference type="Gene3D" id="2.40.330.10">
    <property type="entry name" value="DNA-binding pseudobarrel domain"/>
    <property type="match status" value="1"/>
</dbReference>